<evidence type="ECO:0000256" key="3">
    <source>
        <dbReference type="ARBA" id="ARBA00022643"/>
    </source>
</evidence>
<keyword evidence="2 5" id="KW-0285">Flavoprotein</keyword>
<dbReference type="PIRSF" id="PIRSF005426">
    <property type="entry name" value="Frp"/>
    <property type="match status" value="1"/>
</dbReference>
<dbReference type="InterPro" id="IPR016446">
    <property type="entry name" value="Flavin_OxRdtase_Frp"/>
</dbReference>
<comment type="similarity">
    <text evidence="1 5">Belongs to the flavin oxidoreductase frp family.</text>
</comment>
<feature type="domain" description="Nitroreductase" evidence="6">
    <location>
        <begin position="9"/>
        <end position="164"/>
    </location>
</feature>
<dbReference type="SUPFAM" id="SSF55469">
    <property type="entry name" value="FMN-dependent nitroreductase-like"/>
    <property type="match status" value="1"/>
</dbReference>
<dbReference type="AlphaFoldDB" id="A0A366XTN6"/>
<evidence type="ECO:0000313" key="8">
    <source>
        <dbReference type="Proteomes" id="UP000253314"/>
    </source>
</evidence>
<accession>A0A366XTN6</accession>
<protein>
    <submittedName>
        <fullName evidence="7">NADPH-dependent oxidoreductase</fullName>
    </submittedName>
</protein>
<keyword evidence="3 5" id="KW-0288">FMN</keyword>
<evidence type="ECO:0000313" key="7">
    <source>
        <dbReference type="EMBL" id="RBW69267.1"/>
    </source>
</evidence>
<comment type="caution">
    <text evidence="7">The sequence shown here is derived from an EMBL/GenBank/DDBJ whole genome shotgun (WGS) entry which is preliminary data.</text>
</comment>
<dbReference type="OrthoDB" id="9775805at2"/>
<keyword evidence="8" id="KW-1185">Reference proteome</keyword>
<dbReference type="PANTHER" id="PTHR43425:SF2">
    <property type="entry name" value="OXYGEN-INSENSITIVE NADPH NITROREDUCTASE"/>
    <property type="match status" value="1"/>
</dbReference>
<evidence type="ECO:0000256" key="4">
    <source>
        <dbReference type="ARBA" id="ARBA00023002"/>
    </source>
</evidence>
<evidence type="ECO:0000256" key="1">
    <source>
        <dbReference type="ARBA" id="ARBA00008366"/>
    </source>
</evidence>
<organism evidence="7 8">
    <name type="scientific">Bacillus taeanensis</name>
    <dbReference type="NCBI Taxonomy" id="273032"/>
    <lineage>
        <taxon>Bacteria</taxon>
        <taxon>Bacillati</taxon>
        <taxon>Bacillota</taxon>
        <taxon>Bacilli</taxon>
        <taxon>Bacillales</taxon>
        <taxon>Bacillaceae</taxon>
        <taxon>Bacillus</taxon>
    </lineage>
</organism>
<dbReference type="Pfam" id="PF00881">
    <property type="entry name" value="Nitroreductase"/>
    <property type="match status" value="1"/>
</dbReference>
<evidence type="ECO:0000256" key="5">
    <source>
        <dbReference type="PIRNR" id="PIRNR005426"/>
    </source>
</evidence>
<reference evidence="7 8" key="1">
    <citation type="submission" date="2018-07" db="EMBL/GenBank/DDBJ databases">
        <title>Lottiidibacillus patelloidae gen. nov., sp. nov., isolated from the intestinal tract of a marine limpet and the reclassification of B. taeanensis BH030017T, B. algicola KMM 3737T and B. hwajinpoensis SW-72T as genus Lottiidibacillus.</title>
        <authorList>
            <person name="Liu R."/>
            <person name="Huang Z."/>
        </authorList>
    </citation>
    <scope>NUCLEOTIDE SEQUENCE [LARGE SCALE GENOMIC DNA]</scope>
    <source>
        <strain evidence="7 8">BH030017</strain>
    </source>
</reference>
<dbReference type="RefSeq" id="WP_113806474.1">
    <property type="nucleotide sequence ID" value="NZ_QOCW01000012.1"/>
</dbReference>
<sequence>MNETIKTLKNHRSFRSYLDKDVPEELLNEMIESSQAAPSWINGQQVTVIAVKDPARKQKLAELCGNQAHIKEAPVFLIFCADFYRAQLAAEKENVTLEALDDIDALLVGAADVGLAMGNAIAAAESSGLGIVPIGGIRRNPLEVIELLELPKYVLPISGLCVGYGAEDPGQKPRLPKEAVYHQESYNSDLQKTINTYDETYSEYMKKRTNGEKDTTWSEAVTSFYKQTYYPSIAQMVEQQGFTCKNIKKL</sequence>
<dbReference type="EMBL" id="QOCW01000012">
    <property type="protein sequence ID" value="RBW69267.1"/>
    <property type="molecule type" value="Genomic_DNA"/>
</dbReference>
<dbReference type="InterPro" id="IPR029479">
    <property type="entry name" value="Nitroreductase"/>
</dbReference>
<dbReference type="PANTHER" id="PTHR43425">
    <property type="entry name" value="OXYGEN-INSENSITIVE NADPH NITROREDUCTASE"/>
    <property type="match status" value="1"/>
</dbReference>
<name>A0A366XTN6_9BACI</name>
<dbReference type="Gene3D" id="3.40.109.10">
    <property type="entry name" value="NADH Oxidase"/>
    <property type="match status" value="1"/>
</dbReference>
<keyword evidence="4 5" id="KW-0560">Oxidoreductase</keyword>
<keyword evidence="5" id="KW-0521">NADP</keyword>
<evidence type="ECO:0000259" key="6">
    <source>
        <dbReference type="Pfam" id="PF00881"/>
    </source>
</evidence>
<dbReference type="CDD" id="cd02146">
    <property type="entry name" value="NfsA-like"/>
    <property type="match status" value="1"/>
</dbReference>
<proteinExistence type="inferred from homology"/>
<dbReference type="Proteomes" id="UP000253314">
    <property type="component" value="Unassembled WGS sequence"/>
</dbReference>
<evidence type="ECO:0000256" key="2">
    <source>
        <dbReference type="ARBA" id="ARBA00022630"/>
    </source>
</evidence>
<dbReference type="InterPro" id="IPR000415">
    <property type="entry name" value="Nitroreductase-like"/>
</dbReference>
<gene>
    <name evidence="7" type="ORF">DS031_12880</name>
</gene>
<dbReference type="GO" id="GO:0016491">
    <property type="term" value="F:oxidoreductase activity"/>
    <property type="evidence" value="ECO:0007669"/>
    <property type="project" value="UniProtKB-UniRule"/>
</dbReference>